<dbReference type="Gene3D" id="3.50.4.10">
    <property type="entry name" value="Hepatocyte Growth Factor"/>
    <property type="match status" value="1"/>
</dbReference>
<feature type="region of interest" description="Disordered" evidence="1">
    <location>
        <begin position="122"/>
        <end position="144"/>
    </location>
</feature>
<evidence type="ECO:0000313" key="4">
    <source>
        <dbReference type="EMBL" id="CAD8863891.1"/>
    </source>
</evidence>
<evidence type="ECO:0000256" key="1">
    <source>
        <dbReference type="SAM" id="MobiDB-lite"/>
    </source>
</evidence>
<feature type="chain" id="PRO_5030722714" description="Apple domain-containing protein" evidence="2">
    <location>
        <begin position="21"/>
        <end position="153"/>
    </location>
</feature>
<sequence length="153" mass="17160">MTRFAVSVTGLFLLCVGACAHVTDLDHVQAAFIEEARRQKHQKPHRPKCPPMLRDIDFKHYDMPMPGGGKTHAYADVRSYKDCCHLCQGTEGCGAFTWHDWTMIWSPHHCYLKTSEAPSGAHHRDGCHSGDMRESPEPPVEFGDNVASGEWVV</sequence>
<gene>
    <name evidence="4" type="ORF">NSCI0253_LOCUS38246</name>
</gene>
<protein>
    <recommendedName>
        <fullName evidence="3">Apple domain-containing protein</fullName>
    </recommendedName>
</protein>
<dbReference type="EMBL" id="HBFQ01053798">
    <property type="protein sequence ID" value="CAD8863891.1"/>
    <property type="molecule type" value="Transcribed_RNA"/>
</dbReference>
<reference evidence="4" key="1">
    <citation type="submission" date="2021-01" db="EMBL/GenBank/DDBJ databases">
        <authorList>
            <person name="Corre E."/>
            <person name="Pelletier E."/>
            <person name="Niang G."/>
            <person name="Scheremetjew M."/>
            <person name="Finn R."/>
            <person name="Kale V."/>
            <person name="Holt S."/>
            <person name="Cochrane G."/>
            <person name="Meng A."/>
            <person name="Brown T."/>
            <person name="Cohen L."/>
        </authorList>
    </citation>
    <scope>NUCLEOTIDE SEQUENCE</scope>
</reference>
<organism evidence="4">
    <name type="scientific">Noctiluca scintillans</name>
    <name type="common">Sea sparkle</name>
    <name type="synonym">Red tide dinoflagellate</name>
    <dbReference type="NCBI Taxonomy" id="2966"/>
    <lineage>
        <taxon>Eukaryota</taxon>
        <taxon>Sar</taxon>
        <taxon>Alveolata</taxon>
        <taxon>Dinophyceae</taxon>
        <taxon>Noctilucales</taxon>
        <taxon>Noctilucaceae</taxon>
        <taxon>Noctiluca</taxon>
    </lineage>
</organism>
<keyword evidence="2" id="KW-0732">Signal</keyword>
<feature type="compositionally biased region" description="Basic and acidic residues" evidence="1">
    <location>
        <begin position="122"/>
        <end position="136"/>
    </location>
</feature>
<dbReference type="AlphaFoldDB" id="A0A7S1FG46"/>
<proteinExistence type="predicted"/>
<evidence type="ECO:0000256" key="2">
    <source>
        <dbReference type="SAM" id="SignalP"/>
    </source>
</evidence>
<evidence type="ECO:0000259" key="3">
    <source>
        <dbReference type="Pfam" id="PF14295"/>
    </source>
</evidence>
<dbReference type="Pfam" id="PF14295">
    <property type="entry name" value="PAN_4"/>
    <property type="match status" value="1"/>
</dbReference>
<feature type="domain" description="Apple" evidence="3">
    <location>
        <begin position="75"/>
        <end position="113"/>
    </location>
</feature>
<dbReference type="InterPro" id="IPR003609">
    <property type="entry name" value="Pan_app"/>
</dbReference>
<name>A0A7S1FG46_NOCSC</name>
<feature type="signal peptide" evidence="2">
    <location>
        <begin position="1"/>
        <end position="20"/>
    </location>
</feature>
<accession>A0A7S1FG46</accession>
<dbReference type="SUPFAM" id="SSF57414">
    <property type="entry name" value="Hairpin loop containing domain-like"/>
    <property type="match status" value="1"/>
</dbReference>